<protein>
    <recommendedName>
        <fullName evidence="7 8">Ribonuclease P protein component</fullName>
        <shortName evidence="7">RNase P protein</shortName>
        <shortName evidence="7">RNaseP protein</shortName>
        <ecNumber evidence="7 8">3.1.26.5</ecNumber>
    </recommendedName>
    <alternativeName>
        <fullName evidence="7">Protein C5</fullName>
    </alternativeName>
</protein>
<keyword evidence="10" id="KW-1185">Reference proteome</keyword>
<dbReference type="GO" id="GO:0004526">
    <property type="term" value="F:ribonuclease P activity"/>
    <property type="evidence" value="ECO:0007669"/>
    <property type="project" value="UniProtKB-UniRule"/>
</dbReference>
<evidence type="ECO:0000256" key="6">
    <source>
        <dbReference type="ARBA" id="ARBA00022884"/>
    </source>
</evidence>
<evidence type="ECO:0000313" key="10">
    <source>
        <dbReference type="Proteomes" id="UP000438699"/>
    </source>
</evidence>
<keyword evidence="6 7" id="KW-0694">RNA-binding</keyword>
<comment type="similarity">
    <text evidence="7">Belongs to the RnpA family.</text>
</comment>
<dbReference type="InterPro" id="IPR020568">
    <property type="entry name" value="Ribosomal_Su5_D2-typ_SF"/>
</dbReference>
<dbReference type="HAMAP" id="MF_00227">
    <property type="entry name" value="RNase_P"/>
    <property type="match status" value="1"/>
</dbReference>
<evidence type="ECO:0000256" key="5">
    <source>
        <dbReference type="ARBA" id="ARBA00022801"/>
    </source>
</evidence>
<sequence>MSRLSWPKERRLLRRPQFTACFERGVKHHCRYFIVFALRRDTTEPGIRLGLVVSRKVGPAVVRNRVKRVVREFFRLHQHEIDLPLDLVIVPKRRLDPGQLDITLAEEEFAPLLFRVREAACKNSNERK</sequence>
<dbReference type="SUPFAM" id="SSF54211">
    <property type="entry name" value="Ribosomal protein S5 domain 2-like"/>
    <property type="match status" value="1"/>
</dbReference>
<accession>A0A6N6N352</accession>
<dbReference type="InterPro" id="IPR020539">
    <property type="entry name" value="RNase_P_CS"/>
</dbReference>
<evidence type="ECO:0000256" key="4">
    <source>
        <dbReference type="ARBA" id="ARBA00022759"/>
    </source>
</evidence>
<comment type="caution">
    <text evidence="9">The sequence shown here is derived from an EMBL/GenBank/DDBJ whole genome shotgun (WGS) entry which is preliminary data.</text>
</comment>
<dbReference type="Gene3D" id="3.30.230.10">
    <property type="match status" value="1"/>
</dbReference>
<dbReference type="EMBL" id="WAIE01000002">
    <property type="protein sequence ID" value="KAB1442255.1"/>
    <property type="molecule type" value="Genomic_DNA"/>
</dbReference>
<dbReference type="InterPro" id="IPR000100">
    <property type="entry name" value="RNase_P"/>
</dbReference>
<evidence type="ECO:0000256" key="7">
    <source>
        <dbReference type="HAMAP-Rule" id="MF_00227"/>
    </source>
</evidence>
<evidence type="ECO:0000256" key="3">
    <source>
        <dbReference type="ARBA" id="ARBA00022722"/>
    </source>
</evidence>
<proteinExistence type="inferred from homology"/>
<gene>
    <name evidence="7 9" type="primary">rnpA</name>
    <name evidence="9" type="ORF">F8A88_07305</name>
</gene>
<evidence type="ECO:0000256" key="8">
    <source>
        <dbReference type="NCBIfam" id="TIGR00188"/>
    </source>
</evidence>
<comment type="catalytic activity">
    <reaction evidence="7">
        <text>Endonucleolytic cleavage of RNA, removing 5'-extranucleotides from tRNA precursor.</text>
        <dbReference type="EC" id="3.1.26.5"/>
    </reaction>
</comment>
<comment type="subunit">
    <text evidence="7">Consists of a catalytic RNA component (M1 or rnpB) and a protein subunit.</text>
</comment>
<comment type="function">
    <text evidence="1 7">RNaseP catalyzes the removal of the 5'-leader sequence from pre-tRNA to produce the mature 5'-terminus. It can also cleave other RNA substrates such as 4.5S RNA. The protein component plays an auxiliary but essential role in vivo by binding to the 5'-leader sequence and broadening the substrate specificity of the ribozyme.</text>
</comment>
<reference evidence="9 10" key="1">
    <citation type="journal article" date="2017" name="Int. J. Syst. Evol. Microbiol.">
        <title>Desulfovibrio senegalensis sp. nov., a mesophilic sulfate reducer isolated from marine sediment.</title>
        <authorList>
            <person name="Thioye A."/>
            <person name="Gam Z.B.A."/>
            <person name="Mbengue M."/>
            <person name="Cayol J.L."/>
            <person name="Joseph-Bartoli M."/>
            <person name="Toure-Kane C."/>
            <person name="Labat M."/>
        </authorList>
    </citation>
    <scope>NUCLEOTIDE SEQUENCE [LARGE SCALE GENOMIC DNA]</scope>
    <source>
        <strain evidence="9 10">DSM 101509</strain>
    </source>
</reference>
<evidence type="ECO:0000313" key="9">
    <source>
        <dbReference type="EMBL" id="KAB1442255.1"/>
    </source>
</evidence>
<dbReference type="GO" id="GO:0001682">
    <property type="term" value="P:tRNA 5'-leader removal"/>
    <property type="evidence" value="ECO:0007669"/>
    <property type="project" value="UniProtKB-UniRule"/>
</dbReference>
<evidence type="ECO:0000256" key="1">
    <source>
        <dbReference type="ARBA" id="ARBA00002663"/>
    </source>
</evidence>
<keyword evidence="3 7" id="KW-0540">Nuclease</keyword>
<organism evidence="9 10">
    <name type="scientific">Pseudodesulfovibrio senegalensis</name>
    <dbReference type="NCBI Taxonomy" id="1721087"/>
    <lineage>
        <taxon>Bacteria</taxon>
        <taxon>Pseudomonadati</taxon>
        <taxon>Thermodesulfobacteriota</taxon>
        <taxon>Desulfovibrionia</taxon>
        <taxon>Desulfovibrionales</taxon>
        <taxon>Desulfovibrionaceae</taxon>
    </lineage>
</organism>
<dbReference type="InterPro" id="IPR014721">
    <property type="entry name" value="Ribsml_uS5_D2-typ_fold_subgr"/>
</dbReference>
<dbReference type="OrthoDB" id="9810867at2"/>
<dbReference type="PROSITE" id="PS00648">
    <property type="entry name" value="RIBONUCLEASE_P"/>
    <property type="match status" value="1"/>
</dbReference>
<dbReference type="RefSeq" id="WP_151150476.1">
    <property type="nucleotide sequence ID" value="NZ_WAIE01000002.1"/>
</dbReference>
<dbReference type="EC" id="3.1.26.5" evidence="7 8"/>
<dbReference type="AlphaFoldDB" id="A0A6N6N352"/>
<name>A0A6N6N352_9BACT</name>
<dbReference type="GO" id="GO:0030677">
    <property type="term" value="C:ribonuclease P complex"/>
    <property type="evidence" value="ECO:0007669"/>
    <property type="project" value="TreeGrafter"/>
</dbReference>
<dbReference type="PANTHER" id="PTHR33992">
    <property type="entry name" value="RIBONUCLEASE P PROTEIN COMPONENT"/>
    <property type="match status" value="1"/>
</dbReference>
<dbReference type="Pfam" id="PF00825">
    <property type="entry name" value="Ribonuclease_P"/>
    <property type="match status" value="1"/>
</dbReference>
<dbReference type="GO" id="GO:0000049">
    <property type="term" value="F:tRNA binding"/>
    <property type="evidence" value="ECO:0007669"/>
    <property type="project" value="UniProtKB-UniRule"/>
</dbReference>
<dbReference type="PANTHER" id="PTHR33992:SF1">
    <property type="entry name" value="RIBONUCLEASE P PROTEIN COMPONENT"/>
    <property type="match status" value="1"/>
</dbReference>
<keyword evidence="5 7" id="KW-0378">Hydrolase</keyword>
<keyword evidence="4 7" id="KW-0255">Endonuclease</keyword>
<dbReference type="Proteomes" id="UP000438699">
    <property type="component" value="Unassembled WGS sequence"/>
</dbReference>
<dbReference type="GO" id="GO:0042781">
    <property type="term" value="F:3'-tRNA processing endoribonuclease activity"/>
    <property type="evidence" value="ECO:0007669"/>
    <property type="project" value="TreeGrafter"/>
</dbReference>
<dbReference type="NCBIfam" id="TIGR00188">
    <property type="entry name" value="rnpA"/>
    <property type="match status" value="1"/>
</dbReference>
<keyword evidence="2 7" id="KW-0819">tRNA processing</keyword>
<evidence type="ECO:0000256" key="2">
    <source>
        <dbReference type="ARBA" id="ARBA00022694"/>
    </source>
</evidence>